<proteinExistence type="predicted"/>
<evidence type="ECO:0000313" key="1">
    <source>
        <dbReference type="EMBL" id="GJM63558.1"/>
    </source>
</evidence>
<protein>
    <recommendedName>
        <fullName evidence="3">Cell surface protein</fullName>
    </recommendedName>
</protein>
<name>A0AAN4W2R2_9BACT</name>
<dbReference type="AlphaFoldDB" id="A0AAN4W2R2"/>
<sequence length="368" mass="41059">MKISPKFWLFFLISWSWVSCDNQENQTFLPDGPPRIEFPVDNPRVQEGGILKIEPLIYNDSPQSQYTWSEFGEVISNEKVLNNYAFEHAGNVQIVFEVNNGVGVAQDTLMVEVYSNDGGDREPEKYIHRIVSFDPAPGQFINQQNIGTLAGAQKLIGKKRGGLLSLGAFGGSITVEFEPAIPNEEGMDLVIYGNAFENSAEMGIVEVATSEEGPWYELAGSEYAKSTTIKNYEVTYYRPDSDMDDVRWTDNQGQEGVINHMGTYYPQNHYPDNQGDSFKVRGTRIASESYQENGSWKNPAPENGWGYADMTSINDGADNFDISWAVDENGNQVKLSEINFIRIYTAVLDNAGHLGEVSTEIAGIENLH</sequence>
<accession>A0AAN4W2R2</accession>
<evidence type="ECO:0008006" key="3">
    <source>
        <dbReference type="Google" id="ProtNLM"/>
    </source>
</evidence>
<dbReference type="PROSITE" id="PS51257">
    <property type="entry name" value="PROKAR_LIPOPROTEIN"/>
    <property type="match status" value="1"/>
</dbReference>
<evidence type="ECO:0000313" key="2">
    <source>
        <dbReference type="Proteomes" id="UP001310022"/>
    </source>
</evidence>
<dbReference type="Proteomes" id="UP001310022">
    <property type="component" value="Unassembled WGS sequence"/>
</dbReference>
<reference evidence="1 2" key="1">
    <citation type="submission" date="2021-12" db="EMBL/GenBank/DDBJ databases">
        <title>Genome sequencing of bacteria with rrn-lacking chromosome and rrn-plasmid.</title>
        <authorList>
            <person name="Anda M."/>
            <person name="Iwasaki W."/>
        </authorList>
    </citation>
    <scope>NUCLEOTIDE SEQUENCE [LARGE SCALE GENOMIC DNA]</scope>
    <source>
        <strain evidence="1 2">NBRC 15940</strain>
    </source>
</reference>
<dbReference type="EMBL" id="BQKE01000003">
    <property type="protein sequence ID" value="GJM63558.1"/>
    <property type="molecule type" value="Genomic_DNA"/>
</dbReference>
<dbReference type="RefSeq" id="WP_338238711.1">
    <property type="nucleotide sequence ID" value="NZ_BQKE01000003.1"/>
</dbReference>
<comment type="caution">
    <text evidence="1">The sequence shown here is derived from an EMBL/GenBank/DDBJ whole genome shotgun (WGS) entry which is preliminary data.</text>
</comment>
<gene>
    <name evidence="1" type="ORF">PEDI_41100</name>
</gene>
<keyword evidence="2" id="KW-1185">Reference proteome</keyword>
<organism evidence="1 2">
    <name type="scientific">Persicobacter diffluens</name>
    <dbReference type="NCBI Taxonomy" id="981"/>
    <lineage>
        <taxon>Bacteria</taxon>
        <taxon>Pseudomonadati</taxon>
        <taxon>Bacteroidota</taxon>
        <taxon>Cytophagia</taxon>
        <taxon>Cytophagales</taxon>
        <taxon>Persicobacteraceae</taxon>
        <taxon>Persicobacter</taxon>
    </lineage>
</organism>